<dbReference type="Proteomes" id="UP001642409">
    <property type="component" value="Unassembled WGS sequence"/>
</dbReference>
<keyword evidence="5" id="KW-1185">Reference proteome</keyword>
<reference evidence="2" key="1">
    <citation type="submission" date="2023-06" db="EMBL/GenBank/DDBJ databases">
        <authorList>
            <person name="Kurt Z."/>
        </authorList>
    </citation>
    <scope>NUCLEOTIDE SEQUENCE</scope>
</reference>
<comment type="caution">
    <text evidence="2">The sequence shown here is derived from an EMBL/GenBank/DDBJ whole genome shotgun (WGS) entry which is preliminary data.</text>
</comment>
<protein>
    <submittedName>
        <fullName evidence="2">Uncharacterized protein</fullName>
    </submittedName>
</protein>
<evidence type="ECO:0000313" key="5">
    <source>
        <dbReference type="Proteomes" id="UP001642409"/>
    </source>
</evidence>
<dbReference type="EMBL" id="CATOUU010000796">
    <property type="protein sequence ID" value="CAI9949375.1"/>
    <property type="molecule type" value="Genomic_DNA"/>
</dbReference>
<dbReference type="EMBL" id="CAXDID020000408">
    <property type="protein sequence ID" value="CAL6088434.1"/>
    <property type="molecule type" value="Genomic_DNA"/>
</dbReference>
<organism evidence="2">
    <name type="scientific">Hexamita inflata</name>
    <dbReference type="NCBI Taxonomy" id="28002"/>
    <lineage>
        <taxon>Eukaryota</taxon>
        <taxon>Metamonada</taxon>
        <taxon>Diplomonadida</taxon>
        <taxon>Hexamitidae</taxon>
        <taxon>Hexamitinae</taxon>
        <taxon>Hexamita</taxon>
    </lineage>
</organism>
<dbReference type="AlphaFoldDB" id="A0AA86UHU2"/>
<evidence type="ECO:0000313" key="1">
    <source>
        <dbReference type="EMBL" id="CAI9949375.1"/>
    </source>
</evidence>
<evidence type="ECO:0000313" key="4">
    <source>
        <dbReference type="EMBL" id="CAL6088434.1"/>
    </source>
</evidence>
<accession>A0AA86UHU2</accession>
<gene>
    <name evidence="1" type="ORF">HINF_LOCUS37020</name>
    <name evidence="2" type="ORF">HINF_LOCUS43949</name>
    <name evidence="3" type="ORF">HINF_LOCUS50004</name>
    <name evidence="4" type="ORF">HINF_LOCUS64125</name>
</gene>
<reference evidence="3 5" key="2">
    <citation type="submission" date="2024-07" db="EMBL/GenBank/DDBJ databases">
        <authorList>
            <person name="Akdeniz Z."/>
        </authorList>
    </citation>
    <scope>NUCLEOTIDE SEQUENCE [LARGE SCALE GENOMIC DNA]</scope>
</reference>
<name>A0AA86UHU2_9EUKA</name>
<dbReference type="EMBL" id="CATOUU010000872">
    <property type="protein sequence ID" value="CAI9956304.1"/>
    <property type="molecule type" value="Genomic_DNA"/>
</dbReference>
<sequence length="431" mass="50061">MKSIFHKKFILTANLGLMFVFDKQTGSQLAQMQLKHKEVSFFDACSDVIIMCAGSCVYSYKLSQPTETDFILEQQNTKDLEYIPTKMICVRNRAFLLDNTRLAQIDPVSFETSFDQINFDVSECVYFSKNLIYRTNEKLFSYNLKERKTREVFTTNMNIERIQSSKDFVLVSTETQNFVFNDTFDIVYQLKSSLPADQLFIFQQLNTTVYLLARGTTAEIFEAKTTLKDKKQLVNSSCTMRLQNQILDIQIQIESSTLKCTLIQKSELIPIIQNISQSLKDSTEINQQNQQMVQVQQITAQVSKSQIELNRKQFIAETVNQQINVLEQAIRVEDMTAIKGLIKEKQFSLYENLPNSLKRYFVQHLLNNMTASAMRWLSYFEKDPAVNEKKDEIYIKLQSMKELMKNIKQICKNEIVTSIGELEPENVIEGW</sequence>
<evidence type="ECO:0000313" key="2">
    <source>
        <dbReference type="EMBL" id="CAI9956304.1"/>
    </source>
</evidence>
<dbReference type="EMBL" id="CAXDID020000237">
    <property type="protein sequence ID" value="CAL6062050.1"/>
    <property type="molecule type" value="Genomic_DNA"/>
</dbReference>
<proteinExistence type="predicted"/>
<evidence type="ECO:0000313" key="3">
    <source>
        <dbReference type="EMBL" id="CAL6062050.1"/>
    </source>
</evidence>